<accession>A0A0C1VTP0</accession>
<organism evidence="1 2">
    <name type="scientific">Vibrio owensii CAIM 1854 = LMG 25443</name>
    <dbReference type="NCBI Taxonomy" id="1229493"/>
    <lineage>
        <taxon>Bacteria</taxon>
        <taxon>Pseudomonadati</taxon>
        <taxon>Pseudomonadota</taxon>
        <taxon>Gammaproteobacteria</taxon>
        <taxon>Vibrionales</taxon>
        <taxon>Vibrionaceae</taxon>
        <taxon>Vibrio</taxon>
    </lineage>
</organism>
<sequence length="146" mass="17206">MQRTFQLILFPTRFSTYADAIKYGKVIETDSLDAFSNLFESMHTTGFYEVQEVAHLILTQVQDEHTLGTLYRHTDGFVYFVSYDFINSLIQENEHPVKHGYDYLPTMVDEFLKGNFGSETRKEYGNKLEHEFHKLEVEETEEDQED</sequence>
<dbReference type="Proteomes" id="UP000031586">
    <property type="component" value="Unassembled WGS sequence"/>
</dbReference>
<evidence type="ECO:0000313" key="2">
    <source>
        <dbReference type="Proteomes" id="UP000031586"/>
    </source>
</evidence>
<proteinExistence type="predicted"/>
<protein>
    <submittedName>
        <fullName evidence="1">Uncharacterized protein</fullName>
    </submittedName>
</protein>
<dbReference type="RefSeq" id="WP_020194468.1">
    <property type="nucleotide sequence ID" value="NZ_BAOH01000005.1"/>
</dbReference>
<reference evidence="1 2" key="1">
    <citation type="submission" date="2014-07" db="EMBL/GenBank/DDBJ databases">
        <title>Unique and conserved regions in Vibrio harveyi and related species in comparison with the shrimp pathogen Vibrio harveyi CAIM 1792.</title>
        <authorList>
            <person name="Espinoza-Valles I."/>
            <person name="Vora G."/>
            <person name="Leekitcharoenphon P."/>
            <person name="Ussery D."/>
            <person name="Hoj L."/>
            <person name="Gomez-Gil B."/>
        </authorList>
    </citation>
    <scope>NUCLEOTIDE SEQUENCE [LARGE SCALE GENOMIC DNA]</scope>
    <source>
        <strain evidence="2">CAIM 1854 / LMG 25443</strain>
    </source>
</reference>
<gene>
    <name evidence="1" type="ORF">H735_10135</name>
</gene>
<evidence type="ECO:0000313" key="1">
    <source>
        <dbReference type="EMBL" id="KIF53273.1"/>
    </source>
</evidence>
<name>A0A0C1VTP0_9VIBR</name>
<comment type="caution">
    <text evidence="1">The sequence shown here is derived from an EMBL/GenBank/DDBJ whole genome shotgun (WGS) entry which is preliminary data.</text>
</comment>
<dbReference type="PATRIC" id="fig|1229493.5.peg.1110"/>
<dbReference type="AlphaFoldDB" id="A0A0C1VTP0"/>
<dbReference type="EMBL" id="JPRD01000015">
    <property type="protein sequence ID" value="KIF53273.1"/>
    <property type="molecule type" value="Genomic_DNA"/>
</dbReference>